<gene>
    <name evidence="1" type="ORF">JKP88DRAFT_160163</name>
</gene>
<proteinExistence type="predicted"/>
<keyword evidence="2" id="KW-1185">Reference proteome</keyword>
<reference evidence="1" key="1">
    <citation type="submission" date="2021-02" db="EMBL/GenBank/DDBJ databases">
        <title>First Annotated Genome of the Yellow-green Alga Tribonema minus.</title>
        <authorList>
            <person name="Mahan K.M."/>
        </authorList>
    </citation>
    <scope>NUCLEOTIDE SEQUENCE</scope>
    <source>
        <strain evidence="1">UTEX B ZZ1240</strain>
    </source>
</reference>
<comment type="caution">
    <text evidence="1">The sequence shown here is derived from an EMBL/GenBank/DDBJ whole genome shotgun (WGS) entry which is preliminary data.</text>
</comment>
<dbReference type="OrthoDB" id="530925at2759"/>
<protein>
    <submittedName>
        <fullName evidence="1">Uncharacterized protein</fullName>
    </submittedName>
</protein>
<evidence type="ECO:0000313" key="1">
    <source>
        <dbReference type="EMBL" id="KAG5190993.1"/>
    </source>
</evidence>
<evidence type="ECO:0000313" key="2">
    <source>
        <dbReference type="Proteomes" id="UP000664859"/>
    </source>
</evidence>
<accession>A0A835ZDC2</accession>
<organism evidence="1 2">
    <name type="scientific">Tribonema minus</name>
    <dbReference type="NCBI Taxonomy" id="303371"/>
    <lineage>
        <taxon>Eukaryota</taxon>
        <taxon>Sar</taxon>
        <taxon>Stramenopiles</taxon>
        <taxon>Ochrophyta</taxon>
        <taxon>PX clade</taxon>
        <taxon>Xanthophyceae</taxon>
        <taxon>Tribonematales</taxon>
        <taxon>Tribonemataceae</taxon>
        <taxon>Tribonema</taxon>
    </lineage>
</organism>
<dbReference type="AlphaFoldDB" id="A0A835ZDC2"/>
<name>A0A835ZDC2_9STRA</name>
<dbReference type="EMBL" id="JAFCMP010000024">
    <property type="protein sequence ID" value="KAG5190993.1"/>
    <property type="molecule type" value="Genomic_DNA"/>
</dbReference>
<dbReference type="Proteomes" id="UP000664859">
    <property type="component" value="Unassembled WGS sequence"/>
</dbReference>
<sequence>MALSQKGNFSYLRDDVNFVVIDGSLTARIERIHDDVARLFIIGTNNVQVPVPPHIQLVDETGAQIAPFMDNFLITWIGSYALTVNGQIFLKLGNQRQQLLSAPDHAPSGTV</sequence>